<evidence type="ECO:0000313" key="5">
    <source>
        <dbReference type="Proteomes" id="UP000183442"/>
    </source>
</evidence>
<proteinExistence type="inferred from homology"/>
<protein>
    <submittedName>
        <fullName evidence="4">2-methylcitrate dehydratase PrpD</fullName>
    </submittedName>
</protein>
<dbReference type="GO" id="GO:0016829">
    <property type="term" value="F:lyase activity"/>
    <property type="evidence" value="ECO:0007669"/>
    <property type="project" value="InterPro"/>
</dbReference>
<dbReference type="InterPro" id="IPR036148">
    <property type="entry name" value="MmgE/PrpD_sf"/>
</dbReference>
<dbReference type="Gene3D" id="1.10.4100.10">
    <property type="entry name" value="2-methylcitrate dehydratase PrpD"/>
    <property type="match status" value="1"/>
</dbReference>
<evidence type="ECO:0000313" key="4">
    <source>
        <dbReference type="EMBL" id="SFL44352.1"/>
    </source>
</evidence>
<accession>A0A1I4HQE0</accession>
<dbReference type="PANTHER" id="PTHR16943">
    <property type="entry name" value="2-METHYLCITRATE DEHYDRATASE-RELATED"/>
    <property type="match status" value="1"/>
</dbReference>
<dbReference type="InterPro" id="IPR005656">
    <property type="entry name" value="MmgE_PrpD"/>
</dbReference>
<evidence type="ECO:0000256" key="1">
    <source>
        <dbReference type="ARBA" id="ARBA00006174"/>
    </source>
</evidence>
<feature type="domain" description="MmgE/PrpD C-terminal" evidence="3">
    <location>
        <begin position="291"/>
        <end position="377"/>
    </location>
</feature>
<dbReference type="SUPFAM" id="SSF103378">
    <property type="entry name" value="2-methylcitrate dehydratase PrpD"/>
    <property type="match status" value="1"/>
</dbReference>
<dbReference type="Pfam" id="PF03972">
    <property type="entry name" value="MmgE_PrpD_N"/>
    <property type="match status" value="1"/>
</dbReference>
<feature type="domain" description="MmgE/PrpD N-terminal" evidence="2">
    <location>
        <begin position="18"/>
        <end position="253"/>
    </location>
</feature>
<evidence type="ECO:0000259" key="2">
    <source>
        <dbReference type="Pfam" id="PF03972"/>
    </source>
</evidence>
<gene>
    <name evidence="4" type="ORF">SAMN02910297_00899</name>
</gene>
<evidence type="ECO:0000259" key="3">
    <source>
        <dbReference type="Pfam" id="PF19305"/>
    </source>
</evidence>
<comment type="similarity">
    <text evidence="1">Belongs to the PrpD family.</text>
</comment>
<dbReference type="Proteomes" id="UP000183442">
    <property type="component" value="Unassembled WGS sequence"/>
</dbReference>
<dbReference type="EMBL" id="FOTL01000011">
    <property type="protein sequence ID" value="SFL44352.1"/>
    <property type="molecule type" value="Genomic_DNA"/>
</dbReference>
<name>A0A1I4HQE0_METOL</name>
<reference evidence="5" key="1">
    <citation type="submission" date="2016-10" db="EMBL/GenBank/DDBJ databases">
        <authorList>
            <person name="Varghese N."/>
        </authorList>
    </citation>
    <scope>NUCLEOTIDE SEQUENCE [LARGE SCALE GENOMIC DNA]</scope>
    <source>
        <strain evidence="5">DSM 16632</strain>
    </source>
</reference>
<sequence length="519" mass="58351">MPYLLYSNYKDMIMIIDELSKYLIDLRYEDIPKESIEKAKLCFLDYLAVYFRGLETENSKIAIKTIFELYDNDFHDDFNLLNKGFINGIASHSLDLDDGHRLAQLHPGSVVFSTVLAMVCDSNLDLDISGEEFFEAIVLGYEVAIVLGMLVNPSHRNQGFHSTGTIGALTSGAVASKLLKLDLEKTEHCLALSATQSSGLLEADHAGTMGKSLHAGAAVYNGILSAFLAKNGFTGGESLIDGKEGFLKAMATKSYDSFSDNKGDIDSLKISQFLKDNLNKFHINEVYLKKYPFCRHIHSAIDSALALKDDLNDLNSNSKLNYSDCLDLIKSIDVETYKIASEHDNYNPKNLQDLKQSLPYAVAISLVSNDLSLDSIDELADNGLFDRVNFDNGLFDGVNFDKDIFDGDDFAKDILKIKETINKINIINNDEFNQLTPDKRPSKVIIKFKDNDFNSLNNLEYTTYYPLGEVENPLLLEDILEKFKLLNPKFNMNKLQIIKHMESKSIHEVFKQLDLLDNK</sequence>
<dbReference type="InterPro" id="IPR045336">
    <property type="entry name" value="MmgE_PrpD_N"/>
</dbReference>
<dbReference type="InterPro" id="IPR045337">
    <property type="entry name" value="MmgE_PrpD_C"/>
</dbReference>
<dbReference type="InterPro" id="IPR042183">
    <property type="entry name" value="MmgE/PrpD_sf_1"/>
</dbReference>
<dbReference type="Pfam" id="PF19305">
    <property type="entry name" value="MmgE_PrpD_C"/>
    <property type="match status" value="1"/>
</dbReference>
<dbReference type="AlphaFoldDB" id="A0A1I4HQE0"/>
<dbReference type="PANTHER" id="PTHR16943:SF8">
    <property type="entry name" value="2-METHYLCITRATE DEHYDRATASE"/>
    <property type="match status" value="1"/>
</dbReference>
<organism evidence="4 5">
    <name type="scientific">Methanobrevibacter olleyae</name>
    <dbReference type="NCBI Taxonomy" id="294671"/>
    <lineage>
        <taxon>Archaea</taxon>
        <taxon>Methanobacteriati</taxon>
        <taxon>Methanobacteriota</taxon>
        <taxon>Methanomada group</taxon>
        <taxon>Methanobacteria</taxon>
        <taxon>Methanobacteriales</taxon>
        <taxon>Methanobacteriaceae</taxon>
        <taxon>Methanobrevibacter</taxon>
    </lineage>
</organism>